<comment type="catalytic activity">
    <reaction evidence="13 14">
        <text>FMN + ATP + H(+) = FAD + diphosphate</text>
        <dbReference type="Rhea" id="RHEA:17237"/>
        <dbReference type="ChEBI" id="CHEBI:15378"/>
        <dbReference type="ChEBI" id="CHEBI:30616"/>
        <dbReference type="ChEBI" id="CHEBI:33019"/>
        <dbReference type="ChEBI" id="CHEBI:57692"/>
        <dbReference type="ChEBI" id="CHEBI:58210"/>
        <dbReference type="EC" id="2.7.7.2"/>
    </reaction>
</comment>
<dbReference type="Pfam" id="PF06574">
    <property type="entry name" value="FAD_syn"/>
    <property type="match status" value="1"/>
</dbReference>
<evidence type="ECO:0000313" key="16">
    <source>
        <dbReference type="EMBL" id="GGH17912.1"/>
    </source>
</evidence>
<dbReference type="InterPro" id="IPR023465">
    <property type="entry name" value="Riboflavin_kinase_dom_sf"/>
</dbReference>
<comment type="pathway">
    <text evidence="1 14">Cofactor biosynthesis; FAD biosynthesis; FAD from FMN: step 1/1.</text>
</comment>
<comment type="catalytic activity">
    <reaction evidence="12 14">
        <text>riboflavin + ATP = FMN + ADP + H(+)</text>
        <dbReference type="Rhea" id="RHEA:14357"/>
        <dbReference type="ChEBI" id="CHEBI:15378"/>
        <dbReference type="ChEBI" id="CHEBI:30616"/>
        <dbReference type="ChEBI" id="CHEBI:57986"/>
        <dbReference type="ChEBI" id="CHEBI:58210"/>
        <dbReference type="ChEBI" id="CHEBI:456216"/>
        <dbReference type="EC" id="2.7.1.26"/>
    </reaction>
</comment>
<feature type="domain" description="Riboflavin kinase" evidence="15">
    <location>
        <begin position="186"/>
        <end position="312"/>
    </location>
</feature>
<evidence type="ECO:0000256" key="6">
    <source>
        <dbReference type="ARBA" id="ARBA00022695"/>
    </source>
</evidence>
<dbReference type="PIRSF" id="PIRSF004491">
    <property type="entry name" value="FAD_Synth"/>
    <property type="match status" value="1"/>
</dbReference>
<keyword evidence="8 14" id="KW-0418">Kinase</keyword>
<dbReference type="NCBIfam" id="NF004162">
    <property type="entry name" value="PRK05627.1-5"/>
    <property type="match status" value="1"/>
</dbReference>
<dbReference type="InterPro" id="IPR023468">
    <property type="entry name" value="Riboflavin_kinase"/>
</dbReference>
<dbReference type="PANTHER" id="PTHR22749">
    <property type="entry name" value="RIBOFLAVIN KINASE/FMN ADENYLYLTRANSFERASE"/>
    <property type="match status" value="1"/>
</dbReference>
<evidence type="ECO:0000256" key="14">
    <source>
        <dbReference type="PIRNR" id="PIRNR004491"/>
    </source>
</evidence>
<proteinExistence type="inferred from homology"/>
<evidence type="ECO:0000256" key="2">
    <source>
        <dbReference type="ARBA" id="ARBA00005201"/>
    </source>
</evidence>
<evidence type="ECO:0000256" key="11">
    <source>
        <dbReference type="ARBA" id="ARBA00023268"/>
    </source>
</evidence>
<dbReference type="SMART" id="SM00904">
    <property type="entry name" value="Flavokinase"/>
    <property type="match status" value="1"/>
</dbReference>
<dbReference type="PANTHER" id="PTHR22749:SF6">
    <property type="entry name" value="RIBOFLAVIN KINASE"/>
    <property type="match status" value="1"/>
</dbReference>
<evidence type="ECO:0000256" key="5">
    <source>
        <dbReference type="ARBA" id="ARBA00022679"/>
    </source>
</evidence>
<dbReference type="Pfam" id="PF01687">
    <property type="entry name" value="Flavokinase"/>
    <property type="match status" value="1"/>
</dbReference>
<evidence type="ECO:0000256" key="13">
    <source>
        <dbReference type="ARBA" id="ARBA00049494"/>
    </source>
</evidence>
<evidence type="ECO:0000313" key="17">
    <source>
        <dbReference type="Proteomes" id="UP000659344"/>
    </source>
</evidence>
<keyword evidence="11" id="KW-0511">Multifunctional enzyme</keyword>
<comment type="caution">
    <text evidence="16">The sequence shown here is derived from an EMBL/GenBank/DDBJ whole genome shotgun (WGS) entry which is preliminary data.</text>
</comment>
<keyword evidence="4 14" id="KW-0288">FMN</keyword>
<dbReference type="SUPFAM" id="SSF52374">
    <property type="entry name" value="Nucleotidylyl transferase"/>
    <property type="match status" value="1"/>
</dbReference>
<dbReference type="InterPro" id="IPR015864">
    <property type="entry name" value="FAD_synthase"/>
</dbReference>
<protein>
    <recommendedName>
        <fullName evidence="14">Riboflavin biosynthesis protein</fullName>
    </recommendedName>
    <domain>
        <recommendedName>
            <fullName evidence="14">Riboflavin kinase</fullName>
            <ecNumber evidence="14">2.7.1.26</ecNumber>
        </recommendedName>
        <alternativeName>
            <fullName evidence="14">Flavokinase</fullName>
        </alternativeName>
    </domain>
    <domain>
        <recommendedName>
            <fullName evidence="14">FMN adenylyltransferase</fullName>
            <ecNumber evidence="14">2.7.7.2</ecNumber>
        </recommendedName>
        <alternativeName>
            <fullName evidence="14">FAD pyrophosphorylase</fullName>
        </alternativeName>
        <alternativeName>
            <fullName evidence="14">FAD synthase</fullName>
        </alternativeName>
    </domain>
</protein>
<keyword evidence="10 14" id="KW-0067">ATP-binding</keyword>
<name>A0ABQ1YBA0_9BACL</name>
<sequence>METITLSYPLPEDIIARDTRPQVMAIGQFDGLHLGHESVIKSAVNLAVRLGLPAAVMTFHPHPKEVMKKGDYDGYLTPPHVKEQLFRELGVDYLYIVDFNDDFSQVSPHHFVCDMLLPLKVHTAVVGFDFRYGYRGEGHADTLRELSGNTMEVCTMPAFLIHDEKVSSSGIRKALQEGNISLANRWLGRRYTINGTVMHGEKRGRLLGFPTANMKPNEHFVLPTKGVYAVRANLEGASFSGVMNVGVKPTFHSDVVAPSLEIHLLDFNGDLYGKQLEVELVEFIRAERKFESVEKLIAQIKVDAETARGMLLSVK</sequence>
<comment type="similarity">
    <text evidence="14">Belongs to the ribF family.</text>
</comment>
<keyword evidence="9 14" id="KW-0274">FAD</keyword>
<dbReference type="Gene3D" id="2.40.30.30">
    <property type="entry name" value="Riboflavin kinase-like"/>
    <property type="match status" value="1"/>
</dbReference>
<evidence type="ECO:0000256" key="3">
    <source>
        <dbReference type="ARBA" id="ARBA00022630"/>
    </source>
</evidence>
<dbReference type="RefSeq" id="WP_188537034.1">
    <property type="nucleotide sequence ID" value="NZ_BMFT01000001.1"/>
</dbReference>
<keyword evidence="7 14" id="KW-0547">Nucleotide-binding</keyword>
<keyword evidence="17" id="KW-1185">Reference proteome</keyword>
<dbReference type="NCBIfam" id="NF004160">
    <property type="entry name" value="PRK05627.1-3"/>
    <property type="match status" value="1"/>
</dbReference>
<keyword evidence="3 14" id="KW-0285">Flavoprotein</keyword>
<dbReference type="Gene3D" id="3.40.50.620">
    <property type="entry name" value="HUPs"/>
    <property type="match status" value="1"/>
</dbReference>
<dbReference type="NCBIfam" id="TIGR00083">
    <property type="entry name" value="ribF"/>
    <property type="match status" value="1"/>
</dbReference>
<gene>
    <name evidence="16" type="ORF">GCM10008013_13520</name>
</gene>
<evidence type="ECO:0000256" key="7">
    <source>
        <dbReference type="ARBA" id="ARBA00022741"/>
    </source>
</evidence>
<dbReference type="InterPro" id="IPR015865">
    <property type="entry name" value="Riboflavin_kinase_bac/euk"/>
</dbReference>
<comment type="pathway">
    <text evidence="2 14">Cofactor biosynthesis; FMN biosynthesis; FMN from riboflavin (ATP route): step 1/1.</text>
</comment>
<evidence type="ECO:0000256" key="8">
    <source>
        <dbReference type="ARBA" id="ARBA00022777"/>
    </source>
</evidence>
<evidence type="ECO:0000256" key="9">
    <source>
        <dbReference type="ARBA" id="ARBA00022827"/>
    </source>
</evidence>
<dbReference type="EC" id="2.7.7.2" evidence="14"/>
<dbReference type="CDD" id="cd02064">
    <property type="entry name" value="FAD_synthetase_N"/>
    <property type="match status" value="1"/>
</dbReference>
<dbReference type="SUPFAM" id="SSF82114">
    <property type="entry name" value="Riboflavin kinase-like"/>
    <property type="match status" value="1"/>
</dbReference>
<reference evidence="17" key="1">
    <citation type="journal article" date="2019" name="Int. J. Syst. Evol. Microbiol.">
        <title>The Global Catalogue of Microorganisms (GCM) 10K type strain sequencing project: providing services to taxonomists for standard genome sequencing and annotation.</title>
        <authorList>
            <consortium name="The Broad Institute Genomics Platform"/>
            <consortium name="The Broad Institute Genome Sequencing Center for Infectious Disease"/>
            <person name="Wu L."/>
            <person name="Ma J."/>
        </authorList>
    </citation>
    <scope>NUCLEOTIDE SEQUENCE [LARGE SCALE GENOMIC DNA]</scope>
    <source>
        <strain evidence="17">CGMCC 1.12769</strain>
    </source>
</reference>
<evidence type="ECO:0000256" key="4">
    <source>
        <dbReference type="ARBA" id="ARBA00022643"/>
    </source>
</evidence>
<evidence type="ECO:0000256" key="12">
    <source>
        <dbReference type="ARBA" id="ARBA00047880"/>
    </source>
</evidence>
<organism evidence="16 17">
    <name type="scientific">Paenibacillus segetis</name>
    <dbReference type="NCBI Taxonomy" id="1325360"/>
    <lineage>
        <taxon>Bacteria</taxon>
        <taxon>Bacillati</taxon>
        <taxon>Bacillota</taxon>
        <taxon>Bacilli</taxon>
        <taxon>Bacillales</taxon>
        <taxon>Paenibacillaceae</taxon>
        <taxon>Paenibacillus</taxon>
    </lineage>
</organism>
<accession>A0ABQ1YBA0</accession>
<dbReference type="Proteomes" id="UP000659344">
    <property type="component" value="Unassembled WGS sequence"/>
</dbReference>
<keyword evidence="6 14" id="KW-0548">Nucleotidyltransferase</keyword>
<keyword evidence="5 14" id="KW-0808">Transferase</keyword>
<dbReference type="EC" id="2.7.1.26" evidence="14"/>
<dbReference type="InterPro" id="IPR014729">
    <property type="entry name" value="Rossmann-like_a/b/a_fold"/>
</dbReference>
<evidence type="ECO:0000256" key="1">
    <source>
        <dbReference type="ARBA" id="ARBA00004726"/>
    </source>
</evidence>
<evidence type="ECO:0000259" key="15">
    <source>
        <dbReference type="SMART" id="SM00904"/>
    </source>
</evidence>
<evidence type="ECO:0000256" key="10">
    <source>
        <dbReference type="ARBA" id="ARBA00022840"/>
    </source>
</evidence>
<dbReference type="EMBL" id="BMFT01000001">
    <property type="protein sequence ID" value="GGH17912.1"/>
    <property type="molecule type" value="Genomic_DNA"/>
</dbReference>
<dbReference type="InterPro" id="IPR002606">
    <property type="entry name" value="Riboflavin_kinase_bac"/>
</dbReference>